<dbReference type="EMBL" id="JAOCQI010000004">
    <property type="protein sequence ID" value="MCT7314189.1"/>
    <property type="molecule type" value="Genomic_DNA"/>
</dbReference>
<sequence length="185" mass="20361">MHQWPIVPGLYIDSAGIRRTSHSRPLIMANNRRTLIATASTTLLFAWSFVALAADPSNEKKTSPPAATAVQQSNADFDAQIAHLRAIRERMARANTPEERHALMNERMRVMQDMMASMRQTGAMQPAARRGQATQMATCRSMMERNTALMQEMMQMMKDGQGMGMGMGRGMGPGMGPGVGGMMQK</sequence>
<keyword evidence="2" id="KW-1185">Reference proteome</keyword>
<evidence type="ECO:0000313" key="2">
    <source>
        <dbReference type="Proteomes" id="UP001164420"/>
    </source>
</evidence>
<reference evidence="1 2" key="1">
    <citation type="journal article" date="2023" name="Front. Microbiol.">
        <title>Ralstonia chuxiongensis sp. nov., Ralstonia mojiangensis sp. nov., and Ralstonia soli sp. nov., isolated from tobacco fields, are three novel species in the family Burkholderiaceae.</title>
        <authorList>
            <person name="Lu C.H."/>
            <person name="Zhang Y.Y."/>
            <person name="Jiang N."/>
            <person name="Chen W."/>
            <person name="Shao X."/>
            <person name="Zhao Z.M."/>
            <person name="Lu W.L."/>
            <person name="Hu X."/>
            <person name="Xi Y.X."/>
            <person name="Zou S.Y."/>
            <person name="Wei Q.J."/>
            <person name="Lin Z.L."/>
            <person name="Gong L."/>
            <person name="Gai X.T."/>
            <person name="Zhang L.Q."/>
            <person name="Li J.Y."/>
            <person name="Jin Y."/>
            <person name="Xia Z.Y."/>
        </authorList>
    </citation>
    <scope>NUCLEOTIDE SEQUENCE [LARGE SCALE GENOMIC DNA]</scope>
    <source>
        <strain evidence="1 2">22TCJT01-1</strain>
    </source>
</reference>
<name>A0ABT2LG73_9RALS</name>
<evidence type="ECO:0000313" key="1">
    <source>
        <dbReference type="EMBL" id="MCT7314189.1"/>
    </source>
</evidence>
<accession>A0ABT2LG73</accession>
<proteinExistence type="predicted"/>
<gene>
    <name evidence="1" type="ORF">N5J06_24735</name>
</gene>
<protein>
    <submittedName>
        <fullName evidence="1">Uncharacterized protein</fullName>
    </submittedName>
</protein>
<dbReference type="RefSeq" id="WP_260785184.1">
    <property type="nucleotide sequence ID" value="NZ_JAOCQI010000004.1"/>
</dbReference>
<organism evidence="1 2">
    <name type="scientific">Ralstonia mojiangensis</name>
    <dbReference type="NCBI Taxonomy" id="2953895"/>
    <lineage>
        <taxon>Bacteria</taxon>
        <taxon>Pseudomonadati</taxon>
        <taxon>Pseudomonadota</taxon>
        <taxon>Betaproteobacteria</taxon>
        <taxon>Burkholderiales</taxon>
        <taxon>Burkholderiaceae</taxon>
        <taxon>Ralstonia</taxon>
    </lineage>
</organism>
<dbReference type="Proteomes" id="UP001164420">
    <property type="component" value="Unassembled WGS sequence"/>
</dbReference>
<comment type="caution">
    <text evidence="1">The sequence shown here is derived from an EMBL/GenBank/DDBJ whole genome shotgun (WGS) entry which is preliminary data.</text>
</comment>